<dbReference type="PANTHER" id="PTHR32114:SF2">
    <property type="entry name" value="ABC TRANSPORTER ABCH.3"/>
    <property type="match status" value="1"/>
</dbReference>
<dbReference type="InterPro" id="IPR003395">
    <property type="entry name" value="RecF/RecN/SMC_N"/>
</dbReference>
<accession>A0A1D1ZV02</accession>
<dbReference type="InterPro" id="IPR029052">
    <property type="entry name" value="Metallo-depent_PP-like"/>
</dbReference>
<evidence type="ECO:0000259" key="3">
    <source>
        <dbReference type="Pfam" id="PF02463"/>
    </source>
</evidence>
<evidence type="ECO:0000256" key="1">
    <source>
        <dbReference type="SAM" id="Coils"/>
    </source>
</evidence>
<evidence type="ECO:0000313" key="4">
    <source>
        <dbReference type="EMBL" id="JAT70752.1"/>
    </source>
</evidence>
<evidence type="ECO:0000313" key="5">
    <source>
        <dbReference type="EMBL" id="JAT71684.1"/>
    </source>
</evidence>
<dbReference type="InterPro" id="IPR027417">
    <property type="entry name" value="P-loop_NTPase"/>
</dbReference>
<dbReference type="Gene3D" id="3.40.50.300">
    <property type="entry name" value="P-loop containing nucleotide triphosphate hydrolases"/>
    <property type="match status" value="2"/>
</dbReference>
<protein>
    <recommendedName>
        <fullName evidence="3">RecF/RecN/SMC N-terminal domain-containing protein</fullName>
    </recommendedName>
</protein>
<reference evidence="4" key="1">
    <citation type="submission" date="2015-08" db="EMBL/GenBank/DDBJ databases">
        <authorList>
            <person name="Babu N.S."/>
            <person name="Beckwith C.J."/>
            <person name="Beseler K.G."/>
            <person name="Brison A."/>
            <person name="Carone J.V."/>
            <person name="Caskin T.P."/>
            <person name="Diamond M."/>
            <person name="Durham M.E."/>
            <person name="Foxe J.M."/>
            <person name="Go M."/>
            <person name="Henderson B.A."/>
            <person name="Jones I.B."/>
            <person name="McGettigan J.A."/>
            <person name="Micheletti S.J."/>
            <person name="Nasrallah M.E."/>
            <person name="Ortiz D."/>
            <person name="Piller C.R."/>
            <person name="Privatt S.R."/>
            <person name="Schneider S.L."/>
            <person name="Sharp S."/>
            <person name="Smith T.C."/>
            <person name="Stanton J.D."/>
            <person name="Ullery H.E."/>
            <person name="Wilson R.J."/>
            <person name="Serrano M.G."/>
            <person name="Buck G."/>
            <person name="Lee V."/>
            <person name="Wang Y."/>
            <person name="Carvalho R."/>
            <person name="Voegtly L."/>
            <person name="Shi R."/>
            <person name="Duckworth R."/>
            <person name="Johnson A."/>
            <person name="Loviza R."/>
            <person name="Walstead R."/>
            <person name="Shah Z."/>
            <person name="Kiflezghi M."/>
            <person name="Wade K."/>
            <person name="Ball S.L."/>
            <person name="Bradley K.W."/>
            <person name="Asai D.J."/>
            <person name="Bowman C.A."/>
            <person name="Russell D.A."/>
            <person name="Pope W.H."/>
            <person name="Jacobs-Sera D."/>
            <person name="Hendrix R.W."/>
            <person name="Hatfull G.F."/>
        </authorList>
    </citation>
    <scope>NUCLEOTIDE SEQUENCE</scope>
</reference>
<feature type="coiled-coil region" evidence="1">
    <location>
        <begin position="904"/>
        <end position="931"/>
    </location>
</feature>
<dbReference type="AlphaFoldDB" id="A0A1D1ZV02"/>
<evidence type="ECO:0000256" key="2">
    <source>
        <dbReference type="SAM" id="MobiDB-lite"/>
    </source>
</evidence>
<dbReference type="PANTHER" id="PTHR32114">
    <property type="entry name" value="ABC TRANSPORTER ABCH.3"/>
    <property type="match status" value="1"/>
</dbReference>
<proteinExistence type="predicted"/>
<keyword evidence="1" id="KW-0175">Coiled coil</keyword>
<feature type="region of interest" description="Disordered" evidence="2">
    <location>
        <begin position="882"/>
        <end position="904"/>
    </location>
</feature>
<gene>
    <name evidence="5" type="ORF">g.66201</name>
    <name evidence="4" type="ORF">g.66207</name>
</gene>
<organism evidence="4">
    <name type="scientific">Auxenochlorella protothecoides</name>
    <name type="common">Green microalga</name>
    <name type="synonym">Chlorella protothecoides</name>
    <dbReference type="NCBI Taxonomy" id="3075"/>
    <lineage>
        <taxon>Eukaryota</taxon>
        <taxon>Viridiplantae</taxon>
        <taxon>Chlorophyta</taxon>
        <taxon>core chlorophytes</taxon>
        <taxon>Trebouxiophyceae</taxon>
        <taxon>Chlorellales</taxon>
        <taxon>Chlorellaceae</taxon>
        <taxon>Auxenochlorella</taxon>
    </lineage>
</organism>
<dbReference type="EMBL" id="GDKF01007870">
    <property type="protein sequence ID" value="JAT70752.1"/>
    <property type="molecule type" value="Transcribed_RNA"/>
</dbReference>
<feature type="domain" description="RecF/RecN/SMC N-terminal" evidence="3">
    <location>
        <begin position="429"/>
        <end position="1215"/>
    </location>
</feature>
<name>A0A1D1ZV02_AUXPR</name>
<dbReference type="EMBL" id="GDKF01006938">
    <property type="protein sequence ID" value="JAT71684.1"/>
    <property type="molecule type" value="Transcribed_RNA"/>
</dbReference>
<dbReference type="Gene3D" id="3.60.21.10">
    <property type="match status" value="1"/>
</dbReference>
<dbReference type="SUPFAM" id="SSF52540">
    <property type="entry name" value="P-loop containing nucleoside triphosphate hydrolases"/>
    <property type="match status" value="1"/>
</dbReference>
<dbReference type="GO" id="GO:0051276">
    <property type="term" value="P:chromosome organization"/>
    <property type="evidence" value="ECO:0007669"/>
    <property type="project" value="UniProtKB-ARBA"/>
</dbReference>
<dbReference type="SUPFAM" id="SSF56300">
    <property type="entry name" value="Metallo-dependent phosphatases"/>
    <property type="match status" value="1"/>
</dbReference>
<dbReference type="Pfam" id="PF02463">
    <property type="entry name" value="SMC_N"/>
    <property type="match status" value="1"/>
</dbReference>
<sequence length="1226" mass="130959">HDRRCDPIDGRLGPGLAMPHACSGAPVIPFAGILRTGPSMHAVPRLGRCAPCRLRPTISRAVRCLATAEALPSWSPDPSTWTSPDSWVVFSDLHLSPSTAPTCMRVLDLVHAEAVSRNAGILFLGDFWHVRGALPVETLNSAVLRLSQWTQPTIMLVGNHDQVSLGGLDHALTPLAACSPHIHVMEHPMLHAGALWLPYRRARGELLAALRCAGESEAVRAVFAHVDVAGASLNDAFQARDGVPPSAFPRGLEVYTGHYHRPHTVPGTSIHYVGSPYQVSRGEAGQGKRLLVLDGDTWRVREEIPLDIGPRHFSASAFPYAQGPESAADLRSGDRLRLVLNEAQVIDGMAAIEALQQQGVEVEILAPAPSAAPVRIQDSEDLTPPQLFAAYAKSTGMPAGVEARGLSLLQALLTSQGSSAAATVLTFGQVTLSGFLSFADRVSYPLDARGVVVLTGSVDGQGFQSNGAGKSALAMSSLWCLTGGMDARSEGASTGRGLSVTDIIHSACKSATVRVEGTVNGLPFVVERTARRRGGKLSLMVDGVDRTMQEMRMTQAEIDRVLGAPLLGKTVFYGQSEVNALLEAGDRAFKEELGKLVDLSIWEEARAVANKELADRKAALAAVCTELPVRQGFRDRFQEDLIQATARAETWEEVVAQRREGWCRETRDLAWTLGELCHAAQAAWADHTGCAKALQRELLGARAELCSDPWSALAPTLDAPEEAAEMDLLRQRRDTLRAEAEAARLAQGSCQGVAAGCERRLQEFQEVLRHEGWGESDYGDLARQAAQANGKGSTHSAQQFAGREIVSRRLGGRTVEHPAAVTAADTSAPVCDRCHQPISKSMAADTLARLQSEAEEALLAAEQARLAARAAAQASASADAELAARQTARDRARSQAQLEAQQARHAIDTRLARLERELQEHEGMGQRLQSAGVEAGSLLDRLRATLGQSMNDGAVDVDALSLQSPPEEPHRDTHAFDSQRLLEQLGRSASQAAACIAAEPVPPGSASAANPHEVEAGRLRAQLATEAARVLELEGRGADLAAQLADLKLVHDALRPTGVVNYLLEGVLADLQATTGTFLAALAPSLTLELKPSRPGRADPEAVVEQVEKSVKVRVPGSQVLQPRSIKQLSGGERRRLALSLALGFSALAKRRGLLQSNLLVLDEVMQHLDAEGCARVAALLRTLPQASVLVVAQRGSAAAEAAEQLDLVVKEQGRSRVLLDHRGEA</sequence>
<feature type="non-terminal residue" evidence="4">
    <location>
        <position position="1"/>
    </location>
</feature>